<dbReference type="Proteomes" id="UP000184517">
    <property type="component" value="Unassembled WGS sequence"/>
</dbReference>
<name>A0A1M5IC67_9GAMM</name>
<evidence type="ECO:0000256" key="1">
    <source>
        <dbReference type="SAM" id="MobiDB-lite"/>
    </source>
</evidence>
<evidence type="ECO:0000313" key="3">
    <source>
        <dbReference type="Proteomes" id="UP000184517"/>
    </source>
</evidence>
<dbReference type="RefSeq" id="WP_072841032.1">
    <property type="nucleotide sequence ID" value="NZ_FQVF01000018.1"/>
</dbReference>
<dbReference type="EMBL" id="FQVF01000018">
    <property type="protein sequence ID" value="SHG25500.1"/>
    <property type="molecule type" value="Genomic_DNA"/>
</dbReference>
<dbReference type="AlphaFoldDB" id="A0A1M5IC67"/>
<dbReference type="OrthoDB" id="6106532at2"/>
<feature type="compositionally biased region" description="Polar residues" evidence="1">
    <location>
        <begin position="24"/>
        <end position="48"/>
    </location>
</feature>
<feature type="region of interest" description="Disordered" evidence="1">
    <location>
        <begin position="1"/>
        <end position="48"/>
    </location>
</feature>
<organism evidence="2 3">
    <name type="scientific">Marinomonas polaris DSM 16579</name>
    <dbReference type="NCBI Taxonomy" id="1122206"/>
    <lineage>
        <taxon>Bacteria</taxon>
        <taxon>Pseudomonadati</taxon>
        <taxon>Pseudomonadota</taxon>
        <taxon>Gammaproteobacteria</taxon>
        <taxon>Oceanospirillales</taxon>
        <taxon>Oceanospirillaceae</taxon>
        <taxon>Marinomonas</taxon>
    </lineage>
</organism>
<evidence type="ECO:0008006" key="4">
    <source>
        <dbReference type="Google" id="ProtNLM"/>
    </source>
</evidence>
<sequence length="89" mass="9554">MQINNSSFIYGQQGLQRSQDKLDQASQKVADASTQTLSQPASAQNSRLYGSPIQDGLIEAKSSVLEAQANAKVLDTSDKTIGRLIDITV</sequence>
<keyword evidence="3" id="KW-1185">Reference proteome</keyword>
<gene>
    <name evidence="2" type="ORF">SAMN02745753_03590</name>
</gene>
<proteinExistence type="predicted"/>
<evidence type="ECO:0000313" key="2">
    <source>
        <dbReference type="EMBL" id="SHG25500.1"/>
    </source>
</evidence>
<reference evidence="3" key="1">
    <citation type="submission" date="2016-11" db="EMBL/GenBank/DDBJ databases">
        <authorList>
            <person name="Varghese N."/>
            <person name="Submissions S."/>
        </authorList>
    </citation>
    <scope>NUCLEOTIDE SEQUENCE [LARGE SCALE GENOMIC DNA]</scope>
    <source>
        <strain evidence="3">DSM 16579</strain>
    </source>
</reference>
<accession>A0A1M5IC67</accession>
<feature type="compositionally biased region" description="Polar residues" evidence="1">
    <location>
        <begin position="1"/>
        <end position="17"/>
    </location>
</feature>
<protein>
    <recommendedName>
        <fullName evidence="4">Flagellar basal body rod FlgEFG protein C-terminal</fullName>
    </recommendedName>
</protein>